<dbReference type="SUPFAM" id="SSF46785">
    <property type="entry name" value="Winged helix' DNA-binding domain"/>
    <property type="match status" value="1"/>
</dbReference>
<dbReference type="SMART" id="SM00347">
    <property type="entry name" value="HTH_MARR"/>
    <property type="match status" value="1"/>
</dbReference>
<evidence type="ECO:0000259" key="3">
    <source>
        <dbReference type="PROSITE" id="PS50995"/>
    </source>
</evidence>
<dbReference type="Proteomes" id="UP001596066">
    <property type="component" value="Unassembled WGS sequence"/>
</dbReference>
<dbReference type="InterPro" id="IPR041489">
    <property type="entry name" value="PDZ_6"/>
</dbReference>
<accession>A0ABW0VBV6</accession>
<dbReference type="Gene3D" id="1.10.10.10">
    <property type="entry name" value="Winged helix-like DNA-binding domain superfamily/Winged helix DNA-binding domain"/>
    <property type="match status" value="1"/>
</dbReference>
<dbReference type="InterPro" id="IPR039422">
    <property type="entry name" value="MarR/SlyA-like"/>
</dbReference>
<dbReference type="RefSeq" id="WP_346143642.1">
    <property type="nucleotide sequence ID" value="NZ_BAAAUA010000014.1"/>
</dbReference>
<proteinExistence type="predicted"/>
<dbReference type="Gene3D" id="2.30.42.10">
    <property type="match status" value="1"/>
</dbReference>
<evidence type="ECO:0000256" key="1">
    <source>
        <dbReference type="SAM" id="MobiDB-lite"/>
    </source>
</evidence>
<dbReference type="PANTHER" id="PTHR33164">
    <property type="entry name" value="TRANSCRIPTIONAL REGULATOR, MARR FAMILY"/>
    <property type="match status" value="1"/>
</dbReference>
<dbReference type="EMBL" id="JBHSOC010000018">
    <property type="protein sequence ID" value="MFC5642279.1"/>
    <property type="molecule type" value="Genomic_DNA"/>
</dbReference>
<evidence type="ECO:0000313" key="4">
    <source>
        <dbReference type="EMBL" id="MFC5642279.1"/>
    </source>
</evidence>
<dbReference type="InterPro" id="IPR036388">
    <property type="entry name" value="WH-like_DNA-bd_sf"/>
</dbReference>
<dbReference type="Pfam" id="PF12802">
    <property type="entry name" value="MarR_2"/>
    <property type="match status" value="1"/>
</dbReference>
<name>A0ABW0VBV6_9ACTN</name>
<reference evidence="5" key="1">
    <citation type="journal article" date="2019" name="Int. J. Syst. Evol. Microbiol.">
        <title>The Global Catalogue of Microorganisms (GCM) 10K type strain sequencing project: providing services to taxonomists for standard genome sequencing and annotation.</title>
        <authorList>
            <consortium name="The Broad Institute Genomics Platform"/>
            <consortium name="The Broad Institute Genome Sequencing Center for Infectious Disease"/>
            <person name="Wu L."/>
            <person name="Ma J."/>
        </authorList>
    </citation>
    <scope>NUCLEOTIDE SEQUENCE [LARGE SCALE GENOMIC DNA]</scope>
    <source>
        <strain evidence="5">CGMCC 4.1622</strain>
    </source>
</reference>
<keyword evidence="5" id="KW-1185">Reference proteome</keyword>
<dbReference type="PANTHER" id="PTHR33164:SF104">
    <property type="entry name" value="TRANSCRIPTIONAL REGULATORY PROTEIN"/>
    <property type="match status" value="1"/>
</dbReference>
<protein>
    <submittedName>
        <fullName evidence="4">MarR family transcriptional regulator</fullName>
    </submittedName>
</protein>
<feature type="region of interest" description="Disordered" evidence="1">
    <location>
        <begin position="259"/>
        <end position="297"/>
    </location>
</feature>
<sequence length="297" mass="32134">MADKGEPVRDSVDAILEQWHHERPDLEVAPVGVVTRLARVRAHLDGALAEVFAGFDLTPADFQVLVNLRRTGAPYRLGQARLMESLGLTSGTVSVRLARLEQRGVVTREPAPDDRRSYTVRLTEEGLELFDRIAPVHLAGEDRLLSALTPDEQTRLADLLRRLLASFEHTGPRAPQVWGMTLEPARVARLRRAAVGLTDRIGLLVSHVAPDGPAARAGIRPGDLIVRRGSADVRTCEDLAAHREGPVALGLLRGDQPLDVALEPTDPALTDSGLTDSDPTDPDATDPDPTDSDPETA</sequence>
<dbReference type="PROSITE" id="PS50106">
    <property type="entry name" value="PDZ"/>
    <property type="match status" value="1"/>
</dbReference>
<dbReference type="Pfam" id="PF17820">
    <property type="entry name" value="PDZ_6"/>
    <property type="match status" value="1"/>
</dbReference>
<gene>
    <name evidence="4" type="ORF">ACFPZF_13085</name>
</gene>
<feature type="compositionally biased region" description="Acidic residues" evidence="1">
    <location>
        <begin position="278"/>
        <end position="297"/>
    </location>
</feature>
<dbReference type="InterPro" id="IPR001478">
    <property type="entry name" value="PDZ"/>
</dbReference>
<dbReference type="PROSITE" id="PS50995">
    <property type="entry name" value="HTH_MARR_2"/>
    <property type="match status" value="1"/>
</dbReference>
<feature type="domain" description="HTH marR-type" evidence="3">
    <location>
        <begin position="30"/>
        <end position="165"/>
    </location>
</feature>
<dbReference type="InterPro" id="IPR000835">
    <property type="entry name" value="HTH_MarR-typ"/>
</dbReference>
<dbReference type="InterPro" id="IPR036034">
    <property type="entry name" value="PDZ_sf"/>
</dbReference>
<evidence type="ECO:0000313" key="5">
    <source>
        <dbReference type="Proteomes" id="UP001596066"/>
    </source>
</evidence>
<dbReference type="InterPro" id="IPR036390">
    <property type="entry name" value="WH_DNA-bd_sf"/>
</dbReference>
<dbReference type="PRINTS" id="PR00598">
    <property type="entry name" value="HTHMARR"/>
</dbReference>
<dbReference type="SMART" id="SM00228">
    <property type="entry name" value="PDZ"/>
    <property type="match status" value="1"/>
</dbReference>
<organism evidence="4 5">
    <name type="scientific">Kitasatospora cinereorecta</name>
    <dbReference type="NCBI Taxonomy" id="285560"/>
    <lineage>
        <taxon>Bacteria</taxon>
        <taxon>Bacillati</taxon>
        <taxon>Actinomycetota</taxon>
        <taxon>Actinomycetes</taxon>
        <taxon>Kitasatosporales</taxon>
        <taxon>Streptomycetaceae</taxon>
        <taxon>Kitasatospora</taxon>
    </lineage>
</organism>
<feature type="domain" description="PDZ" evidence="2">
    <location>
        <begin position="184"/>
        <end position="234"/>
    </location>
</feature>
<comment type="caution">
    <text evidence="4">The sequence shown here is derived from an EMBL/GenBank/DDBJ whole genome shotgun (WGS) entry which is preliminary data.</text>
</comment>
<evidence type="ECO:0000259" key="2">
    <source>
        <dbReference type="PROSITE" id="PS50106"/>
    </source>
</evidence>
<dbReference type="SUPFAM" id="SSF50156">
    <property type="entry name" value="PDZ domain-like"/>
    <property type="match status" value="1"/>
</dbReference>